<proteinExistence type="predicted"/>
<dbReference type="InParanoid" id="A0A3Q7IXD7"/>
<name>A0A3Q7IXD7_SOLLC</name>
<accession>A0A3Q7IXD7</accession>
<sequence length="122" mass="14027">MFSTGTVNYGEAFRNSPDLIQFPYPKQQFVEMVLSNFTSVLKVLGFIPFNKSRVGLKYQRRHVVVQDPFEELTVVEERGKLKSTNFAKIPKIMYSSMLRIGHNPPMLNCYGMAIRMSLNLMA</sequence>
<dbReference type="Gramene" id="Solyc11g051100.2.1">
    <property type="protein sequence ID" value="Solyc11g051100.2.1"/>
    <property type="gene ID" value="Solyc11g051100.2"/>
</dbReference>
<protein>
    <submittedName>
        <fullName evidence="1">Uncharacterized protein</fullName>
    </submittedName>
</protein>
<evidence type="ECO:0000313" key="1">
    <source>
        <dbReference type="EnsemblPlants" id="Solyc11g051100.2.1"/>
    </source>
</evidence>
<reference evidence="1" key="1">
    <citation type="journal article" date="2012" name="Nature">
        <title>The tomato genome sequence provides insights into fleshy fruit evolution.</title>
        <authorList>
            <consortium name="Tomato Genome Consortium"/>
        </authorList>
    </citation>
    <scope>NUCLEOTIDE SEQUENCE [LARGE SCALE GENOMIC DNA]</scope>
    <source>
        <strain evidence="1">cv. Heinz 1706</strain>
    </source>
</reference>
<dbReference type="AlphaFoldDB" id="A0A3Q7IXD7"/>
<evidence type="ECO:0000313" key="2">
    <source>
        <dbReference type="Proteomes" id="UP000004994"/>
    </source>
</evidence>
<keyword evidence="2" id="KW-1185">Reference proteome</keyword>
<dbReference type="EnsemblPlants" id="Solyc11g051100.2.1">
    <property type="protein sequence ID" value="Solyc11g051100.2.1"/>
    <property type="gene ID" value="Solyc11g051100.2"/>
</dbReference>
<reference evidence="1" key="2">
    <citation type="submission" date="2019-01" db="UniProtKB">
        <authorList>
            <consortium name="EnsemblPlants"/>
        </authorList>
    </citation>
    <scope>IDENTIFICATION</scope>
    <source>
        <strain evidence="1">cv. Heinz 1706</strain>
    </source>
</reference>
<organism evidence="1">
    <name type="scientific">Solanum lycopersicum</name>
    <name type="common">Tomato</name>
    <name type="synonym">Lycopersicon esculentum</name>
    <dbReference type="NCBI Taxonomy" id="4081"/>
    <lineage>
        <taxon>Eukaryota</taxon>
        <taxon>Viridiplantae</taxon>
        <taxon>Streptophyta</taxon>
        <taxon>Embryophyta</taxon>
        <taxon>Tracheophyta</taxon>
        <taxon>Spermatophyta</taxon>
        <taxon>Magnoliopsida</taxon>
        <taxon>eudicotyledons</taxon>
        <taxon>Gunneridae</taxon>
        <taxon>Pentapetalae</taxon>
        <taxon>asterids</taxon>
        <taxon>lamiids</taxon>
        <taxon>Solanales</taxon>
        <taxon>Solanaceae</taxon>
        <taxon>Solanoideae</taxon>
        <taxon>Solaneae</taxon>
        <taxon>Solanum</taxon>
        <taxon>Solanum subgen. Lycopersicon</taxon>
    </lineage>
</organism>
<dbReference type="Proteomes" id="UP000004994">
    <property type="component" value="Chromosome 11"/>
</dbReference>